<name>A0A7S6ZT25_9GAMM</name>
<dbReference type="GO" id="GO:0005524">
    <property type="term" value="F:ATP binding"/>
    <property type="evidence" value="ECO:0007669"/>
    <property type="project" value="InterPro"/>
</dbReference>
<dbReference type="InterPro" id="IPR006935">
    <property type="entry name" value="Helicase/UvrB_N"/>
</dbReference>
<reference evidence="2 3" key="1">
    <citation type="submission" date="2020-10" db="EMBL/GenBank/DDBJ databases">
        <title>complete genome sequencing of Lysobacter sp. H21R20.</title>
        <authorList>
            <person name="Bae J.-W."/>
            <person name="Lee S.-Y."/>
        </authorList>
    </citation>
    <scope>NUCLEOTIDE SEQUENCE [LARGE SCALE GENOMIC DNA]</scope>
    <source>
        <strain evidence="2 3">H21R20</strain>
    </source>
</reference>
<keyword evidence="2" id="KW-0547">Nucleotide-binding</keyword>
<gene>
    <name evidence="2" type="ORF">INQ41_05615</name>
</gene>
<dbReference type="Gene3D" id="3.40.50.300">
    <property type="entry name" value="P-loop containing nucleotide triphosphate hydrolases"/>
    <property type="match status" value="2"/>
</dbReference>
<dbReference type="GO" id="GO:0003677">
    <property type="term" value="F:DNA binding"/>
    <property type="evidence" value="ECO:0007669"/>
    <property type="project" value="InterPro"/>
</dbReference>
<evidence type="ECO:0000313" key="3">
    <source>
        <dbReference type="Proteomes" id="UP000594059"/>
    </source>
</evidence>
<dbReference type="Pfam" id="PF04851">
    <property type="entry name" value="ResIII"/>
    <property type="match status" value="1"/>
</dbReference>
<proteinExistence type="predicted"/>
<dbReference type="GO" id="GO:0016818">
    <property type="term" value="F:hydrolase activity, acting on acid anhydrides, in phosphorus-containing anhydrides"/>
    <property type="evidence" value="ECO:0007669"/>
    <property type="project" value="InterPro"/>
</dbReference>
<accession>A0A7S6ZT25</accession>
<dbReference type="AlphaFoldDB" id="A0A7S6ZT25"/>
<keyword evidence="2" id="KW-0347">Helicase</keyword>
<dbReference type="SMART" id="SM00491">
    <property type="entry name" value="HELICc2"/>
    <property type="match status" value="1"/>
</dbReference>
<dbReference type="SUPFAM" id="SSF52540">
    <property type="entry name" value="P-loop containing nucleoside triphosphate hydrolases"/>
    <property type="match status" value="1"/>
</dbReference>
<evidence type="ECO:0000313" key="2">
    <source>
        <dbReference type="EMBL" id="QOW20492.1"/>
    </source>
</evidence>
<dbReference type="InterPro" id="IPR027417">
    <property type="entry name" value="P-loop_NTPase"/>
</dbReference>
<dbReference type="SMART" id="SM00487">
    <property type="entry name" value="DEXDc"/>
    <property type="match status" value="1"/>
</dbReference>
<dbReference type="PROSITE" id="PS51192">
    <property type="entry name" value="HELICASE_ATP_BIND_1"/>
    <property type="match status" value="1"/>
</dbReference>
<dbReference type="GO" id="GO:0004386">
    <property type="term" value="F:helicase activity"/>
    <property type="evidence" value="ECO:0007669"/>
    <property type="project" value="UniProtKB-KW"/>
</dbReference>
<dbReference type="EMBL" id="CP063656">
    <property type="protein sequence ID" value="QOW20492.1"/>
    <property type="molecule type" value="Genomic_DNA"/>
</dbReference>
<dbReference type="GO" id="GO:0006139">
    <property type="term" value="P:nucleobase-containing compound metabolic process"/>
    <property type="evidence" value="ECO:0007669"/>
    <property type="project" value="InterPro"/>
</dbReference>
<sequence length="830" mass="90754">MVDFSKLSPAGSQAEATSLFDTFSRLDRQVSHVELRPSQLDLFKKIDGQLNQRDLVLKLNTGGGKTTTGLIYLKHMMDRYDEPVVFLVPTTQLAEQVIDEGERIGLSVVAWLGNERYPPEQASQCNSVMVCTYDKFFNGKSTFARADVRLTPCAIVLDDVHAGIESIKKCFGAVLSGDVRDGLLSLLGPALSEAEPANWSRVDGSDPAGLLEVPHWLIADNISAIRRILAAGASEKPLVFSWPHISRALELCRIVISGNSAEITLDPPLTDYVEHYVGARHRLFMSASIHDGGPLIRELGCDQESIKNPIEVEGEGAVGERMVLVPSLVDPEFTRAQIIEVVARFVPSANVVVLVPSDAAAGVWVEAGALKAQGENVSSWIETLKRASRGNFIVFVNRYDGIDLPDAACRILVIDGLPAGEGIIDRLDNENAGGLVGMRGKLANRVEQGLGRAVRSNSDYCAVILAGQDLANFISRKIVLESFSPNTVRQIEIGREVSKAIADDPDKAVGISNTLSQLLNRDEGWRNYYLSQVRVHSDAVDRVAAEVEVRRDIAVAERKSAVAAQARDYYGAAQFLRNASNLLGNSRFPKGVMKQSAAKLLYMHDKTTAMDLQGSAYADNYNVSRPPVLPPSLQRRVSSQAERIAEWLRQFEDKNGAILELDSLISRLSYSNDSDAVEAAVMDLGEVLGADSRRPEKEFGRGPDNLWIFEDKAFCIEMKNEKTSKLWKTDAGQIAISERWVRDNIPGLVEVFPIIGSDVAVADRASDFSASISVFTSDTIGEVVLRFRGLLVALVTHGPLFAEEASNIQRQLGSHQVLPQQLVDAGIPVR</sequence>
<protein>
    <submittedName>
        <fullName evidence="2">DEAD/DEAH box helicase family protein</fullName>
    </submittedName>
</protein>
<dbReference type="Pfam" id="PF13307">
    <property type="entry name" value="Helicase_C_2"/>
    <property type="match status" value="1"/>
</dbReference>
<organism evidence="2 3">
    <name type="scientific">Novilysobacter ciconiae</name>
    <dbReference type="NCBI Taxonomy" id="2781022"/>
    <lineage>
        <taxon>Bacteria</taxon>
        <taxon>Pseudomonadati</taxon>
        <taxon>Pseudomonadota</taxon>
        <taxon>Gammaproteobacteria</taxon>
        <taxon>Lysobacterales</taxon>
        <taxon>Lysobacteraceae</taxon>
        <taxon>Novilysobacter</taxon>
    </lineage>
</organism>
<dbReference type="InterPro" id="IPR006555">
    <property type="entry name" value="ATP-dep_Helicase_C"/>
</dbReference>
<keyword evidence="2" id="KW-0067">ATP-binding</keyword>
<evidence type="ECO:0000259" key="1">
    <source>
        <dbReference type="PROSITE" id="PS51192"/>
    </source>
</evidence>
<dbReference type="Proteomes" id="UP000594059">
    <property type="component" value="Chromosome"/>
</dbReference>
<feature type="domain" description="Helicase ATP-binding" evidence="1">
    <location>
        <begin position="46"/>
        <end position="197"/>
    </location>
</feature>
<dbReference type="InterPro" id="IPR014001">
    <property type="entry name" value="Helicase_ATP-bd"/>
</dbReference>
<dbReference type="KEGG" id="lcic:INQ41_05615"/>
<dbReference type="RefSeq" id="WP_193986928.1">
    <property type="nucleotide sequence ID" value="NZ_CP063656.1"/>
</dbReference>
<keyword evidence="2" id="KW-0378">Hydrolase</keyword>
<keyword evidence="3" id="KW-1185">Reference proteome</keyword>